<accession>A4BGV3</accession>
<keyword evidence="10" id="KW-1185">Reference proteome</keyword>
<dbReference type="GO" id="GO:0005829">
    <property type="term" value="C:cytosol"/>
    <property type="evidence" value="ECO:0007669"/>
    <property type="project" value="TreeGrafter"/>
</dbReference>
<feature type="domain" description="Nudix hydrolase" evidence="8">
    <location>
        <begin position="36"/>
        <end position="167"/>
    </location>
</feature>
<dbReference type="PROSITE" id="PS51462">
    <property type="entry name" value="NUDIX"/>
    <property type="match status" value="1"/>
</dbReference>
<reference evidence="9 10" key="1">
    <citation type="submission" date="2006-02" db="EMBL/GenBank/DDBJ databases">
        <authorList>
            <person name="Pinhassi J."/>
            <person name="Pedros-Alio C."/>
            <person name="Ferriera S."/>
            <person name="Johnson J."/>
            <person name="Kravitz S."/>
            <person name="Halpern A."/>
            <person name="Remington K."/>
            <person name="Beeson K."/>
            <person name="Tran B."/>
            <person name="Rogers Y.-H."/>
            <person name="Friedman R."/>
            <person name="Venter J.C."/>
        </authorList>
    </citation>
    <scope>NUCLEOTIDE SEQUENCE [LARGE SCALE GENOMIC DNA]</scope>
    <source>
        <strain evidence="9 10">MED297</strain>
    </source>
</reference>
<evidence type="ECO:0000313" key="9">
    <source>
        <dbReference type="EMBL" id="EAR08599.1"/>
    </source>
</evidence>
<evidence type="ECO:0000256" key="6">
    <source>
        <dbReference type="ARBA" id="ARBA00032162"/>
    </source>
</evidence>
<comment type="caution">
    <text evidence="9">The sequence shown here is derived from an EMBL/GenBank/DDBJ whole genome shotgun (WGS) entry which is preliminary data.</text>
</comment>
<dbReference type="SUPFAM" id="SSF55811">
    <property type="entry name" value="Nudix"/>
    <property type="match status" value="1"/>
</dbReference>
<evidence type="ECO:0000313" key="10">
    <source>
        <dbReference type="Proteomes" id="UP000005953"/>
    </source>
</evidence>
<dbReference type="GO" id="GO:0016787">
    <property type="term" value="F:hydrolase activity"/>
    <property type="evidence" value="ECO:0007669"/>
    <property type="project" value="UniProtKB-KW"/>
</dbReference>
<keyword evidence="5" id="KW-0378">Hydrolase</keyword>
<dbReference type="RefSeq" id="WP_008047187.1">
    <property type="nucleotide sequence ID" value="NZ_CH724153.1"/>
</dbReference>
<dbReference type="AlphaFoldDB" id="A4BGV3"/>
<dbReference type="PANTHER" id="PTHR11839">
    <property type="entry name" value="UDP/ADP-SUGAR PYROPHOSPHATASE"/>
    <property type="match status" value="1"/>
</dbReference>
<dbReference type="HOGENOM" id="CLU_062658_5_2_6"/>
<comment type="catalytic activity">
    <reaction evidence="1">
        <text>GDP-alpha-D-mannose + H2O = alpha-D-mannose 1-phosphate + GMP + 2 H(+)</text>
        <dbReference type="Rhea" id="RHEA:27978"/>
        <dbReference type="ChEBI" id="CHEBI:15377"/>
        <dbReference type="ChEBI" id="CHEBI:15378"/>
        <dbReference type="ChEBI" id="CHEBI:57527"/>
        <dbReference type="ChEBI" id="CHEBI:58115"/>
        <dbReference type="ChEBI" id="CHEBI:58409"/>
    </reaction>
</comment>
<dbReference type="GO" id="GO:0019693">
    <property type="term" value="P:ribose phosphate metabolic process"/>
    <property type="evidence" value="ECO:0007669"/>
    <property type="project" value="TreeGrafter"/>
</dbReference>
<dbReference type="OrthoDB" id="177518at2"/>
<dbReference type="EMBL" id="AAOE01000018">
    <property type="protein sequence ID" value="EAR08599.1"/>
    <property type="molecule type" value="Genomic_DNA"/>
</dbReference>
<dbReference type="CDD" id="cd24161">
    <property type="entry name" value="NUDIX_ADPRase_Ndx2"/>
    <property type="match status" value="1"/>
</dbReference>
<comment type="cofactor">
    <cofactor evidence="2">
        <name>Mg(2+)</name>
        <dbReference type="ChEBI" id="CHEBI:18420"/>
    </cofactor>
</comment>
<organism evidence="9 10">
    <name type="scientific">Reinekea blandensis MED297</name>
    <dbReference type="NCBI Taxonomy" id="314283"/>
    <lineage>
        <taxon>Bacteria</taxon>
        <taxon>Pseudomonadati</taxon>
        <taxon>Pseudomonadota</taxon>
        <taxon>Gammaproteobacteria</taxon>
        <taxon>Oceanospirillales</taxon>
        <taxon>Saccharospirillaceae</taxon>
        <taxon>Reinekea</taxon>
    </lineage>
</organism>
<dbReference type="GO" id="GO:0006753">
    <property type="term" value="P:nucleoside phosphate metabolic process"/>
    <property type="evidence" value="ECO:0007669"/>
    <property type="project" value="TreeGrafter"/>
</dbReference>
<evidence type="ECO:0000256" key="3">
    <source>
        <dbReference type="ARBA" id="ARBA00007275"/>
    </source>
</evidence>
<proteinExistence type="inferred from homology"/>
<protein>
    <recommendedName>
        <fullName evidence="4">GDP-mannose pyrophosphatase</fullName>
    </recommendedName>
    <alternativeName>
        <fullName evidence="6">GDP-mannose hydrolase</fullName>
    </alternativeName>
    <alternativeName>
        <fullName evidence="7">GDPMK</fullName>
    </alternativeName>
</protein>
<dbReference type="Gene3D" id="3.90.79.10">
    <property type="entry name" value="Nucleoside Triphosphate Pyrophosphohydrolase"/>
    <property type="match status" value="1"/>
</dbReference>
<dbReference type="InterPro" id="IPR000086">
    <property type="entry name" value="NUDIX_hydrolase_dom"/>
</dbReference>
<sequence length="177" mass="19728">MFKTLSRKTVYQNRWMKLHEDIIERPGGIEGLFGVVEKPDFSAIIAVDNGHIHLVEQYRYPIGQRSLELPMGGWPEQPDADPLALARGELQEETGYVAEHIEQIGYHHVDNGGGTMGCNVFFATGLTFSGRNPDPEEADLEPMTLPLTEFERRIKDGEILDACTIACYGLAKLKGLV</sequence>
<evidence type="ECO:0000256" key="5">
    <source>
        <dbReference type="ARBA" id="ARBA00022801"/>
    </source>
</evidence>
<name>A4BGV3_9GAMM</name>
<dbReference type="Proteomes" id="UP000005953">
    <property type="component" value="Unassembled WGS sequence"/>
</dbReference>
<evidence type="ECO:0000256" key="7">
    <source>
        <dbReference type="ARBA" id="ARBA00032272"/>
    </source>
</evidence>
<dbReference type="STRING" id="314283.MED297_02805"/>
<gene>
    <name evidence="9" type="ORF">MED297_02805</name>
</gene>
<evidence type="ECO:0000256" key="1">
    <source>
        <dbReference type="ARBA" id="ARBA00000847"/>
    </source>
</evidence>
<comment type="similarity">
    <text evidence="3">Belongs to the Nudix hydrolase family. NudK subfamily.</text>
</comment>
<evidence type="ECO:0000256" key="4">
    <source>
        <dbReference type="ARBA" id="ARBA00016377"/>
    </source>
</evidence>
<dbReference type="InterPro" id="IPR015797">
    <property type="entry name" value="NUDIX_hydrolase-like_dom_sf"/>
</dbReference>
<evidence type="ECO:0000256" key="2">
    <source>
        <dbReference type="ARBA" id="ARBA00001946"/>
    </source>
</evidence>
<dbReference type="PANTHER" id="PTHR11839:SF18">
    <property type="entry name" value="NUDIX HYDROLASE DOMAIN-CONTAINING PROTEIN"/>
    <property type="match status" value="1"/>
</dbReference>
<evidence type="ECO:0000259" key="8">
    <source>
        <dbReference type="PROSITE" id="PS51462"/>
    </source>
</evidence>